<protein>
    <submittedName>
        <fullName evidence="1">Adenylate kinase isoenzyme 5</fullName>
    </submittedName>
</protein>
<evidence type="ECO:0000313" key="2">
    <source>
        <dbReference type="Proteomes" id="UP001249851"/>
    </source>
</evidence>
<dbReference type="AlphaFoldDB" id="A0AAD9Q1Y5"/>
<sequence>MASNLDYAEDIEEAKAYMAKKNVFQLFESLLTAVVHNRPEDPVQFLQECLETAKQNTDLRWNSFIHVRDKKRKSSHTGGQFDKVFDTELDSTLNSQ</sequence>
<keyword evidence="2" id="KW-1185">Reference proteome</keyword>
<proteinExistence type="predicted"/>
<organism evidence="1 2">
    <name type="scientific">Acropora cervicornis</name>
    <name type="common">Staghorn coral</name>
    <dbReference type="NCBI Taxonomy" id="6130"/>
    <lineage>
        <taxon>Eukaryota</taxon>
        <taxon>Metazoa</taxon>
        <taxon>Cnidaria</taxon>
        <taxon>Anthozoa</taxon>
        <taxon>Hexacorallia</taxon>
        <taxon>Scleractinia</taxon>
        <taxon>Astrocoeniina</taxon>
        <taxon>Acroporidae</taxon>
        <taxon>Acropora</taxon>
    </lineage>
</organism>
<name>A0AAD9Q1Y5_ACRCE</name>
<dbReference type="GO" id="GO:0016301">
    <property type="term" value="F:kinase activity"/>
    <property type="evidence" value="ECO:0007669"/>
    <property type="project" value="UniProtKB-KW"/>
</dbReference>
<reference evidence="1" key="2">
    <citation type="journal article" date="2023" name="Science">
        <title>Genomic signatures of disease resistance in endangered staghorn corals.</title>
        <authorList>
            <person name="Vollmer S.V."/>
            <person name="Selwyn J.D."/>
            <person name="Despard B.A."/>
            <person name="Roesel C.L."/>
        </authorList>
    </citation>
    <scope>NUCLEOTIDE SEQUENCE</scope>
    <source>
        <strain evidence="1">K2</strain>
    </source>
</reference>
<dbReference type="EMBL" id="JARQWQ010000079">
    <property type="protein sequence ID" value="KAK2553196.1"/>
    <property type="molecule type" value="Genomic_DNA"/>
</dbReference>
<keyword evidence="1" id="KW-0808">Transferase</keyword>
<accession>A0AAD9Q1Y5</accession>
<dbReference type="CDD" id="cd22978">
    <property type="entry name" value="DD_AK5"/>
    <property type="match status" value="1"/>
</dbReference>
<dbReference type="SUPFAM" id="SSF47391">
    <property type="entry name" value="Dimerization-anchoring domain of cAMP-dependent PK regulatory subunit"/>
    <property type="match status" value="1"/>
</dbReference>
<comment type="caution">
    <text evidence="1">The sequence shown here is derived from an EMBL/GenBank/DDBJ whole genome shotgun (WGS) entry which is preliminary data.</text>
</comment>
<evidence type="ECO:0000313" key="1">
    <source>
        <dbReference type="EMBL" id="KAK2553196.1"/>
    </source>
</evidence>
<keyword evidence="1" id="KW-0418">Kinase</keyword>
<dbReference type="Gene3D" id="1.20.890.10">
    <property type="entry name" value="cAMP-dependent protein kinase regulatory subunit, dimerization-anchoring domain"/>
    <property type="match status" value="1"/>
</dbReference>
<dbReference type="Proteomes" id="UP001249851">
    <property type="component" value="Unassembled WGS sequence"/>
</dbReference>
<gene>
    <name evidence="1" type="ORF">P5673_025392</name>
</gene>
<reference evidence="1" key="1">
    <citation type="journal article" date="2023" name="G3 (Bethesda)">
        <title>Whole genome assembly and annotation of the endangered Caribbean coral Acropora cervicornis.</title>
        <authorList>
            <person name="Selwyn J.D."/>
            <person name="Vollmer S.V."/>
        </authorList>
    </citation>
    <scope>NUCLEOTIDE SEQUENCE</scope>
    <source>
        <strain evidence="1">K2</strain>
    </source>
</reference>